<reference evidence="2 3" key="1">
    <citation type="submission" date="2019-03" db="EMBL/GenBank/DDBJ databases">
        <title>Seongchinamella monodicae gen. nov., sp. nov., a novel member of the Gammaproteobacteria isolated from a tidal mudflat of beach.</title>
        <authorList>
            <person name="Yang H.G."/>
            <person name="Kang J.W."/>
            <person name="Lee S.D."/>
        </authorList>
    </citation>
    <scope>NUCLEOTIDE SEQUENCE [LARGE SCALE GENOMIC DNA]</scope>
    <source>
        <strain evidence="2 3">GH4-78</strain>
    </source>
</reference>
<dbReference type="InterPro" id="IPR029068">
    <property type="entry name" value="Glyas_Bleomycin-R_OHBP_Dase"/>
</dbReference>
<dbReference type="EMBL" id="SMSE01000008">
    <property type="protein sequence ID" value="TDG11262.1"/>
    <property type="molecule type" value="Genomic_DNA"/>
</dbReference>
<evidence type="ECO:0000259" key="1">
    <source>
        <dbReference type="Pfam" id="PF13468"/>
    </source>
</evidence>
<dbReference type="AlphaFoldDB" id="A0A4V2ZWV1"/>
<gene>
    <name evidence="2" type="ORF">E2F43_18885</name>
</gene>
<organism evidence="2 3">
    <name type="scientific">Seongchinamella unica</name>
    <dbReference type="NCBI Taxonomy" id="2547392"/>
    <lineage>
        <taxon>Bacteria</taxon>
        <taxon>Pseudomonadati</taxon>
        <taxon>Pseudomonadota</taxon>
        <taxon>Gammaproteobacteria</taxon>
        <taxon>Cellvibrionales</taxon>
        <taxon>Halieaceae</taxon>
        <taxon>Seongchinamella</taxon>
    </lineage>
</organism>
<proteinExistence type="predicted"/>
<keyword evidence="3" id="KW-1185">Reference proteome</keyword>
<dbReference type="InterPro" id="IPR025870">
    <property type="entry name" value="Glyoxalase-like_dom"/>
</dbReference>
<dbReference type="SUPFAM" id="SSF54593">
    <property type="entry name" value="Glyoxalase/Bleomycin resistance protein/Dihydroxybiphenyl dioxygenase"/>
    <property type="match status" value="1"/>
</dbReference>
<sequence length="216" mass="23720">MLEFSLMPSPTDHLVFATRDLNEGIEQIEDLLSVSAVFGGRHPDMGTCNAHIALGPSCYIEIIAPDPERPDFQGLRPFGIGQHETSRLVAWAARREDLRHFVHSVRVAGCHLSEPISMSRITPEGETVSWELSFQAESHQDEVNVLPFFIDWGNTAHPASRCKQGATLLALNLEHPEPERVANAAEVLELDVKVGSGALPKISAHISCPRGEVIFS</sequence>
<dbReference type="PANTHER" id="PTHR40265">
    <property type="entry name" value="BLL2707 PROTEIN"/>
    <property type="match status" value="1"/>
</dbReference>
<accession>A0A4V2ZWV1</accession>
<dbReference type="Proteomes" id="UP000295554">
    <property type="component" value="Unassembled WGS sequence"/>
</dbReference>
<protein>
    <submittedName>
        <fullName evidence="2">VOC family protein</fullName>
    </submittedName>
</protein>
<evidence type="ECO:0000313" key="3">
    <source>
        <dbReference type="Proteomes" id="UP000295554"/>
    </source>
</evidence>
<evidence type="ECO:0000313" key="2">
    <source>
        <dbReference type="EMBL" id="TDG11262.1"/>
    </source>
</evidence>
<comment type="caution">
    <text evidence="2">The sequence shown here is derived from an EMBL/GenBank/DDBJ whole genome shotgun (WGS) entry which is preliminary data.</text>
</comment>
<dbReference type="OrthoDB" id="5801364at2"/>
<dbReference type="Pfam" id="PF13468">
    <property type="entry name" value="Glyoxalase_3"/>
    <property type="match status" value="1"/>
</dbReference>
<name>A0A4V2ZWV1_9GAMM</name>
<dbReference type="PANTHER" id="PTHR40265:SF1">
    <property type="entry name" value="GLYOXALASE-LIKE DOMAIN-CONTAINING PROTEIN"/>
    <property type="match status" value="1"/>
</dbReference>
<dbReference type="Gene3D" id="3.10.180.10">
    <property type="entry name" value="2,3-Dihydroxybiphenyl 1,2-Dioxygenase, domain 1"/>
    <property type="match status" value="1"/>
</dbReference>
<feature type="domain" description="Glyoxalase-like" evidence="1">
    <location>
        <begin position="12"/>
        <end position="184"/>
    </location>
</feature>